<dbReference type="PANTHER" id="PTHR35849">
    <property type="entry name" value="BLR2341 PROTEIN"/>
    <property type="match status" value="1"/>
</dbReference>
<evidence type="ECO:0000259" key="1">
    <source>
        <dbReference type="PROSITE" id="PS50801"/>
    </source>
</evidence>
<dbReference type="CDD" id="cd07043">
    <property type="entry name" value="STAS_anti-anti-sigma_factors"/>
    <property type="match status" value="1"/>
</dbReference>
<dbReference type="Pfam" id="PF13466">
    <property type="entry name" value="STAS_2"/>
    <property type="match status" value="1"/>
</dbReference>
<dbReference type="SUPFAM" id="SSF52091">
    <property type="entry name" value="SpoIIaa-like"/>
    <property type="match status" value="1"/>
</dbReference>
<proteinExistence type="predicted"/>
<dbReference type="Gene3D" id="3.30.750.24">
    <property type="entry name" value="STAS domain"/>
    <property type="match status" value="1"/>
</dbReference>
<dbReference type="AlphaFoldDB" id="A0A1T1ANU4"/>
<dbReference type="Proteomes" id="UP000190750">
    <property type="component" value="Unassembled WGS sequence"/>
</dbReference>
<sequence length="103" mass="10979">MSAPTVLKMEGELTIFRAAELKPLLLDAVVATEIDLSAVTELDTAGLQLLMLAKKAALAQGRELQFTGHSPAVLDVFELLNVAAYFDDHMVTDLPAPAVGTRS</sequence>
<dbReference type="InterPro" id="IPR002645">
    <property type="entry name" value="STAS_dom"/>
</dbReference>
<comment type="caution">
    <text evidence="2">The sequence shown here is derived from an EMBL/GenBank/DDBJ whole genome shotgun (WGS) entry which is preliminary data.</text>
</comment>
<dbReference type="PANTHER" id="PTHR35849:SF2">
    <property type="entry name" value="BLR2341 PROTEIN"/>
    <property type="match status" value="1"/>
</dbReference>
<dbReference type="EMBL" id="MTJN01000002">
    <property type="protein sequence ID" value="OOV05675.1"/>
    <property type="molecule type" value="Genomic_DNA"/>
</dbReference>
<accession>A0A1T1ANU4</accession>
<feature type="domain" description="STAS" evidence="1">
    <location>
        <begin position="1"/>
        <end position="103"/>
    </location>
</feature>
<dbReference type="InterPro" id="IPR036513">
    <property type="entry name" value="STAS_dom_sf"/>
</dbReference>
<dbReference type="STRING" id="28066.RF819_02205"/>
<dbReference type="RefSeq" id="WP_078363459.1">
    <property type="nucleotide sequence ID" value="NZ_MTJN01000002.1"/>
</dbReference>
<dbReference type="PROSITE" id="PS50801">
    <property type="entry name" value="STAS"/>
    <property type="match status" value="1"/>
</dbReference>
<name>A0A1T1ANU4_RHOFE</name>
<evidence type="ECO:0000313" key="3">
    <source>
        <dbReference type="Proteomes" id="UP000190750"/>
    </source>
</evidence>
<dbReference type="InterPro" id="IPR058548">
    <property type="entry name" value="MlaB-like_STAS"/>
</dbReference>
<gene>
    <name evidence="2" type="ORF">RF819_02205</name>
</gene>
<dbReference type="InterPro" id="IPR052746">
    <property type="entry name" value="MlaB_ABC_Transporter"/>
</dbReference>
<keyword evidence="3" id="KW-1185">Reference proteome</keyword>
<evidence type="ECO:0000313" key="2">
    <source>
        <dbReference type="EMBL" id="OOV05675.1"/>
    </source>
</evidence>
<organism evidence="2 3">
    <name type="scientific">Rhodoferax fermentans</name>
    <dbReference type="NCBI Taxonomy" id="28066"/>
    <lineage>
        <taxon>Bacteria</taxon>
        <taxon>Pseudomonadati</taxon>
        <taxon>Pseudomonadota</taxon>
        <taxon>Betaproteobacteria</taxon>
        <taxon>Burkholderiales</taxon>
        <taxon>Comamonadaceae</taxon>
        <taxon>Rhodoferax</taxon>
    </lineage>
</organism>
<reference evidence="2 3" key="1">
    <citation type="submission" date="2017-01" db="EMBL/GenBank/DDBJ databases">
        <title>Genome sequencing of Rhodoferax fermentans JCM 7819.</title>
        <authorList>
            <person name="Kim Y.J."/>
            <person name="Farh M.E.-A."/>
            <person name="Yang D.-C."/>
        </authorList>
    </citation>
    <scope>NUCLEOTIDE SEQUENCE [LARGE SCALE GENOMIC DNA]</scope>
    <source>
        <strain evidence="2 3">JCM 7819</strain>
    </source>
</reference>
<dbReference type="OrthoDB" id="8527158at2"/>
<protein>
    <submittedName>
        <fullName evidence="2">Anti-anti-sigma factor</fullName>
    </submittedName>
</protein>